<name>A0A6H2A5N1_9ZZZZ</name>
<accession>A0A6H2A5N1</accession>
<gene>
    <name evidence="2" type="ORF">MM415B04276_0001</name>
    <name evidence="1" type="ORF">TM448A06935_0009</name>
</gene>
<sequence>MKAIFEIEWPDDYGPSWMNVWNLLLCLKNTCPNTYFKISQLSELSEPIPQLQAEG</sequence>
<dbReference type="AlphaFoldDB" id="A0A6H2A5N1"/>
<dbReference type="EMBL" id="MT143138">
    <property type="protein sequence ID" value="QJA93290.1"/>
    <property type="molecule type" value="Genomic_DNA"/>
</dbReference>
<evidence type="ECO:0000313" key="2">
    <source>
        <dbReference type="EMBL" id="QJA93290.1"/>
    </source>
</evidence>
<protein>
    <submittedName>
        <fullName evidence="1">Uncharacterized protein</fullName>
    </submittedName>
</protein>
<dbReference type="EMBL" id="MT144569">
    <property type="protein sequence ID" value="QJA55124.1"/>
    <property type="molecule type" value="Genomic_DNA"/>
</dbReference>
<evidence type="ECO:0000313" key="1">
    <source>
        <dbReference type="EMBL" id="QJA55124.1"/>
    </source>
</evidence>
<reference evidence="1" key="1">
    <citation type="submission" date="2020-03" db="EMBL/GenBank/DDBJ databases">
        <title>The deep terrestrial virosphere.</title>
        <authorList>
            <person name="Holmfeldt K."/>
            <person name="Nilsson E."/>
            <person name="Simone D."/>
            <person name="Lopez-Fernandez M."/>
            <person name="Wu X."/>
            <person name="de Brujin I."/>
            <person name="Lundin D."/>
            <person name="Andersson A."/>
            <person name="Bertilsson S."/>
            <person name="Dopson M."/>
        </authorList>
    </citation>
    <scope>NUCLEOTIDE SEQUENCE</scope>
    <source>
        <strain evidence="2">MM415B04276</strain>
        <strain evidence="1">TM448A06935</strain>
    </source>
</reference>
<organism evidence="1">
    <name type="scientific">viral metagenome</name>
    <dbReference type="NCBI Taxonomy" id="1070528"/>
    <lineage>
        <taxon>unclassified sequences</taxon>
        <taxon>metagenomes</taxon>
        <taxon>organismal metagenomes</taxon>
    </lineage>
</organism>
<proteinExistence type="predicted"/>